<dbReference type="EMBL" id="BAABJH010000001">
    <property type="protein sequence ID" value="GAA4884297.1"/>
    <property type="molecule type" value="Genomic_DNA"/>
</dbReference>
<reference evidence="2" key="1">
    <citation type="journal article" date="2019" name="Int. J. Syst. Evol. Microbiol.">
        <title>The Global Catalogue of Microorganisms (GCM) 10K type strain sequencing project: providing services to taxonomists for standard genome sequencing and annotation.</title>
        <authorList>
            <consortium name="The Broad Institute Genomics Platform"/>
            <consortium name="The Broad Institute Genome Sequencing Center for Infectious Disease"/>
            <person name="Wu L."/>
            <person name="Ma J."/>
        </authorList>
    </citation>
    <scope>NUCLEOTIDE SEQUENCE [LARGE SCALE GENOMIC DNA]</scope>
    <source>
        <strain evidence="2">JCM 18274</strain>
    </source>
</reference>
<sequence>MITSIKQNNDAKAIFRNCGTCSRTFAHILDREFGHIKEHEERALNPLAGGILNQGHQCGMLWGAALAVGAESFRKYKNQDQAITVAISATQNILKSFVKQSGAKNCKEIIGYDLTSIIGMTKFMLKITLQGMNNSHCFNLAEQWAPEAIDVAYESLSESTKVKEKPLSCASEVLRFMEGSKEEIVMVAGYAGGLGLSGGACGALSAAIWKKMLDWCRENPDKNPPYFNNITAKGMLKAFNKLTENKILCRDICGQHFGNLKDHTNYLKRGGCKSIIEVLANS</sequence>
<accession>A0ABP9EPK0</accession>
<gene>
    <name evidence="1" type="ORF">GCM10023311_03330</name>
</gene>
<evidence type="ECO:0000313" key="1">
    <source>
        <dbReference type="EMBL" id="GAA4884297.1"/>
    </source>
</evidence>
<comment type="caution">
    <text evidence="1">The sequence shown here is derived from an EMBL/GenBank/DDBJ whole genome shotgun (WGS) entry which is preliminary data.</text>
</comment>
<evidence type="ECO:0000313" key="2">
    <source>
        <dbReference type="Proteomes" id="UP001500433"/>
    </source>
</evidence>
<protein>
    <recommendedName>
        <fullName evidence="3">C_GCAxxG_C_C family protein</fullName>
    </recommendedName>
</protein>
<proteinExistence type="predicted"/>
<dbReference type="RefSeq" id="WP_345272228.1">
    <property type="nucleotide sequence ID" value="NZ_BAABJH010000001.1"/>
</dbReference>
<dbReference type="Proteomes" id="UP001500433">
    <property type="component" value="Unassembled WGS sequence"/>
</dbReference>
<name>A0ABP9EPK0_9FLAO</name>
<evidence type="ECO:0008006" key="3">
    <source>
        <dbReference type="Google" id="ProtNLM"/>
    </source>
</evidence>
<keyword evidence="2" id="KW-1185">Reference proteome</keyword>
<dbReference type="InterPro" id="IPR010181">
    <property type="entry name" value="CGCAxxGCC_motif"/>
</dbReference>
<dbReference type="Pfam" id="PF09719">
    <property type="entry name" value="C_GCAxxG_C_C"/>
    <property type="match status" value="2"/>
</dbReference>
<organism evidence="1 2">
    <name type="scientific">Flaviramulus aquimarinus</name>
    <dbReference type="NCBI Taxonomy" id="1170456"/>
    <lineage>
        <taxon>Bacteria</taxon>
        <taxon>Pseudomonadati</taxon>
        <taxon>Bacteroidota</taxon>
        <taxon>Flavobacteriia</taxon>
        <taxon>Flavobacteriales</taxon>
        <taxon>Flavobacteriaceae</taxon>
        <taxon>Flaviramulus</taxon>
    </lineage>
</organism>